<dbReference type="EMBL" id="BQFW01000007">
    <property type="protein sequence ID" value="GJJ72925.1"/>
    <property type="molecule type" value="Genomic_DNA"/>
</dbReference>
<dbReference type="Pfam" id="PF07264">
    <property type="entry name" value="EI24"/>
    <property type="match status" value="1"/>
</dbReference>
<name>A0A9P3LWL1_9FUNG</name>
<protein>
    <submittedName>
        <fullName evidence="6">Uncharacterized protein</fullName>
    </submittedName>
</protein>
<feature type="transmembrane region" description="Helical" evidence="5">
    <location>
        <begin position="20"/>
        <end position="38"/>
    </location>
</feature>
<sequence>MTVPIPPLSQPQPKLPHGHVFGGAYPLLGIVYLVQHIRQLGPQFIRSLLSAFLVTLLILLPLAALTFKYQRRLILCFVKIVYTATSFLYPTTRELTLLGFSIPTWSALILTMGETSVLVALVMGEVFKKEKSKGLFKKVLALNQLQIGPLATLSRTIQTSNGAVLKQIDYRDSESNDSKLLVTGESHIQVVSTEAMVSREEARRRKRDLVKAASFQVGERILLWCLTLPLNLLPVAGQVTFCYINGKARMPDIHRYYFDKKEMTEKEREDWIKRQEAQYLAFGFVSQALELVPIFGILFGFTNSIGAALWAVELERKQDVLRNRKLLKDMPLGLIEK</sequence>
<proteinExistence type="predicted"/>
<accession>A0A9P3LWL1</accession>
<evidence type="ECO:0000256" key="2">
    <source>
        <dbReference type="ARBA" id="ARBA00022692"/>
    </source>
</evidence>
<dbReference type="OrthoDB" id="10012223at2759"/>
<evidence type="ECO:0000256" key="3">
    <source>
        <dbReference type="ARBA" id="ARBA00022989"/>
    </source>
</evidence>
<evidence type="ECO:0000256" key="1">
    <source>
        <dbReference type="ARBA" id="ARBA00004141"/>
    </source>
</evidence>
<feature type="transmembrane region" description="Helical" evidence="5">
    <location>
        <begin position="291"/>
        <end position="312"/>
    </location>
</feature>
<feature type="transmembrane region" description="Helical" evidence="5">
    <location>
        <begin position="44"/>
        <end position="65"/>
    </location>
</feature>
<organism evidence="6 7">
    <name type="scientific">Entomortierella parvispora</name>
    <dbReference type="NCBI Taxonomy" id="205924"/>
    <lineage>
        <taxon>Eukaryota</taxon>
        <taxon>Fungi</taxon>
        <taxon>Fungi incertae sedis</taxon>
        <taxon>Mucoromycota</taxon>
        <taxon>Mortierellomycotina</taxon>
        <taxon>Mortierellomycetes</taxon>
        <taxon>Mortierellales</taxon>
        <taxon>Mortierellaceae</taxon>
        <taxon>Entomortierella</taxon>
    </lineage>
</organism>
<keyword evidence="4 5" id="KW-0472">Membrane</keyword>
<evidence type="ECO:0000256" key="4">
    <source>
        <dbReference type="ARBA" id="ARBA00023136"/>
    </source>
</evidence>
<evidence type="ECO:0000313" key="7">
    <source>
        <dbReference type="Proteomes" id="UP000827284"/>
    </source>
</evidence>
<keyword evidence="2 5" id="KW-0812">Transmembrane</keyword>
<feature type="transmembrane region" description="Helical" evidence="5">
    <location>
        <begin position="102"/>
        <end position="123"/>
    </location>
</feature>
<comment type="caution">
    <text evidence="6">The sequence shown here is derived from an EMBL/GenBank/DDBJ whole genome shotgun (WGS) entry which is preliminary data.</text>
</comment>
<gene>
    <name evidence="6" type="ORF">EMPS_05283</name>
</gene>
<evidence type="ECO:0000256" key="5">
    <source>
        <dbReference type="SAM" id="Phobius"/>
    </source>
</evidence>
<dbReference type="InterPro" id="IPR052786">
    <property type="entry name" value="Spore_wall_assembly"/>
</dbReference>
<dbReference type="AlphaFoldDB" id="A0A9P3LWL1"/>
<keyword evidence="3 5" id="KW-1133">Transmembrane helix</keyword>
<keyword evidence="7" id="KW-1185">Reference proteome</keyword>
<feature type="transmembrane region" description="Helical" evidence="5">
    <location>
        <begin position="221"/>
        <end position="246"/>
    </location>
</feature>
<dbReference type="Proteomes" id="UP000827284">
    <property type="component" value="Unassembled WGS sequence"/>
</dbReference>
<reference evidence="6" key="1">
    <citation type="submission" date="2021-11" db="EMBL/GenBank/DDBJ databases">
        <authorList>
            <person name="Herlambang A."/>
            <person name="Guo Y."/>
            <person name="Takashima Y."/>
            <person name="Nishizawa T."/>
        </authorList>
    </citation>
    <scope>NUCLEOTIDE SEQUENCE</scope>
    <source>
        <strain evidence="6">E1425</strain>
    </source>
</reference>
<dbReference type="PANTHER" id="PTHR34292">
    <property type="entry name" value="OUTER SPORE WALL PROTEIN LDS1"/>
    <property type="match status" value="1"/>
</dbReference>
<reference evidence="6" key="2">
    <citation type="journal article" date="2022" name="Microbiol. Resour. Announc.">
        <title>Whole-Genome Sequence of Entomortierella parvispora E1425, a Mucoromycotan Fungus Associated with Burkholderiaceae-Related Endosymbiotic Bacteria.</title>
        <authorList>
            <person name="Herlambang A."/>
            <person name="Guo Y."/>
            <person name="Takashima Y."/>
            <person name="Narisawa K."/>
            <person name="Ohta H."/>
            <person name="Nishizawa T."/>
        </authorList>
    </citation>
    <scope>NUCLEOTIDE SEQUENCE</scope>
    <source>
        <strain evidence="6">E1425</strain>
    </source>
</reference>
<evidence type="ECO:0000313" key="6">
    <source>
        <dbReference type="EMBL" id="GJJ72925.1"/>
    </source>
</evidence>
<dbReference type="PANTHER" id="PTHR34292:SF2">
    <property type="entry name" value="OUTER SPORE WALL PROTEIN LDS1"/>
    <property type="match status" value="1"/>
</dbReference>
<dbReference type="InterPro" id="IPR059112">
    <property type="entry name" value="CysZ/EI24"/>
</dbReference>
<comment type="subcellular location">
    <subcellularLocation>
        <location evidence="1">Membrane</location>
        <topology evidence="1">Multi-pass membrane protein</topology>
    </subcellularLocation>
</comment>